<dbReference type="InterPro" id="IPR011049">
    <property type="entry name" value="Serralysin-like_metalloprot_C"/>
</dbReference>
<keyword evidence="2" id="KW-1185">Reference proteome</keyword>
<dbReference type="Gene3D" id="2.160.20.160">
    <property type="match status" value="1"/>
</dbReference>
<evidence type="ECO:0000313" key="2">
    <source>
        <dbReference type="Proteomes" id="UP000231516"/>
    </source>
</evidence>
<comment type="caution">
    <text evidence="1">The sequence shown here is derived from an EMBL/GenBank/DDBJ whole genome shotgun (WGS) entry which is preliminary data.</text>
</comment>
<organism evidence="1 2">
    <name type="scientific">Paramylibacter kogurei</name>
    <dbReference type="NCBI Taxonomy" id="1889778"/>
    <lineage>
        <taxon>Bacteria</taxon>
        <taxon>Pseudomonadati</taxon>
        <taxon>Pseudomonadota</taxon>
        <taxon>Alphaproteobacteria</taxon>
        <taxon>Rhodobacterales</taxon>
        <taxon>Paracoccaceae</taxon>
        <taxon>Paramylibacter</taxon>
    </lineage>
</organism>
<dbReference type="AlphaFoldDB" id="A0A2G5K1Z7"/>
<reference evidence="1 2" key="1">
    <citation type="submission" date="2016-08" db="EMBL/GenBank/DDBJ databases">
        <title>Draft genome of Amylibacter sp. strain 4G11.</title>
        <authorList>
            <person name="Wong S.-K."/>
            <person name="Hamasaki K."/>
            <person name="Yoshizawa S."/>
        </authorList>
    </citation>
    <scope>NUCLEOTIDE SEQUENCE [LARGE SCALE GENOMIC DNA]</scope>
    <source>
        <strain evidence="1 2">4G11</strain>
    </source>
</reference>
<dbReference type="RefSeq" id="WP_099594153.1">
    <property type="nucleotide sequence ID" value="NZ_MDGM01000013.1"/>
</dbReference>
<dbReference type="Proteomes" id="UP000231516">
    <property type="component" value="Unassembled WGS sequence"/>
</dbReference>
<accession>A0A2G5K1Z7</accession>
<dbReference type="SUPFAM" id="SSF51120">
    <property type="entry name" value="beta-Roll"/>
    <property type="match status" value="1"/>
</dbReference>
<evidence type="ECO:0000313" key="1">
    <source>
        <dbReference type="EMBL" id="PIB23435.1"/>
    </source>
</evidence>
<gene>
    <name evidence="1" type="ORF">BFP76_07745</name>
</gene>
<name>A0A2G5K1Z7_9RHOB</name>
<dbReference type="OrthoDB" id="9342475at2"/>
<sequence>MPDFYETPDGLHRYYGEFVYDEFGVPVSGMITRVIGYSEIDGITSPVWRATNLSVEIGDHLDELENDPQFWLAQNDGASLSVIDFSVSLFGFDLGETSDVRFKLDGTGEFLIDGGVGTNIIANGTDSIFVREFNDTRIKLGDGDSYVQASDGQGIRILGSDGQDQIRVASSSDVYISTGSATTDGGSTPLNQTGVFGCDDFRIVGGDEIDFIYIDADYEYVDDEEIPTNASTNGVVFGGDGDDMVSLIDGDDIRIFGGDGRDQFVIAEGSANIFGGADADYFQFNMNDSNYSVHIKDFDETEDVVVFYESDGPAISAQAAYDLFMENAFERGANVITTFNGNQIVLHDTSLDDLSVDNFYDSGPIG</sequence>
<dbReference type="PRINTS" id="PR00313">
    <property type="entry name" value="CABNDNGRPT"/>
</dbReference>
<protein>
    <submittedName>
        <fullName evidence="1">Uncharacterized protein</fullName>
    </submittedName>
</protein>
<dbReference type="EMBL" id="MDGM01000013">
    <property type="protein sequence ID" value="PIB23435.1"/>
    <property type="molecule type" value="Genomic_DNA"/>
</dbReference>
<proteinExistence type="predicted"/>